<keyword evidence="6" id="KW-1185">Reference proteome</keyword>
<dbReference type="EMBL" id="PYGB01000028">
    <property type="protein sequence ID" value="PSK80178.1"/>
    <property type="molecule type" value="Genomic_DNA"/>
</dbReference>
<reference evidence="4 5" key="1">
    <citation type="submission" date="2017-03" db="EMBL/GenBank/DDBJ databases">
        <authorList>
            <person name="Afonso C.L."/>
            <person name="Miller P.J."/>
            <person name="Scott M.A."/>
            <person name="Spackman E."/>
            <person name="Goraichik I."/>
            <person name="Dimitrov K.M."/>
            <person name="Suarez D.L."/>
            <person name="Swayne D.E."/>
        </authorList>
    </citation>
    <scope>NUCLEOTIDE SEQUENCE [LARGE SCALE GENOMIC DNA]</scope>
    <source>
        <strain evidence="4 5">CECT 8367</strain>
    </source>
</reference>
<evidence type="ECO:0000313" key="3">
    <source>
        <dbReference type="EMBL" id="PSK80178.1"/>
    </source>
</evidence>
<evidence type="ECO:0000313" key="4">
    <source>
        <dbReference type="EMBL" id="SLN73035.1"/>
    </source>
</evidence>
<evidence type="ECO:0000313" key="5">
    <source>
        <dbReference type="Proteomes" id="UP000193495"/>
    </source>
</evidence>
<proteinExistence type="predicted"/>
<dbReference type="InterPro" id="IPR029052">
    <property type="entry name" value="Metallo-depent_PP-like"/>
</dbReference>
<organism evidence="4 5">
    <name type="scientific">Limimaricola soesokkakensis</name>
    <dbReference type="NCBI Taxonomy" id="1343159"/>
    <lineage>
        <taxon>Bacteria</taxon>
        <taxon>Pseudomonadati</taxon>
        <taxon>Pseudomonadota</taxon>
        <taxon>Alphaproteobacteria</taxon>
        <taxon>Rhodobacterales</taxon>
        <taxon>Paracoccaceae</taxon>
        <taxon>Limimaricola</taxon>
    </lineage>
</organism>
<dbReference type="InterPro" id="IPR020549">
    <property type="entry name" value="YbeY_CS"/>
</dbReference>
<dbReference type="Proteomes" id="UP000193495">
    <property type="component" value="Unassembled WGS sequence"/>
</dbReference>
<reference evidence="3 6" key="2">
    <citation type="submission" date="2018-03" db="EMBL/GenBank/DDBJ databases">
        <title>Genomic Encyclopedia of Archaeal and Bacterial Type Strains, Phase II (KMG-II): from individual species to whole genera.</title>
        <authorList>
            <person name="Goeker M."/>
        </authorList>
    </citation>
    <scope>NUCLEOTIDE SEQUENCE [LARGE SCALE GENOMIC DNA]</scope>
    <source>
        <strain evidence="3 6">DSM 29956</strain>
    </source>
</reference>
<sequence>MNIYTADPHFGHANILRLCDRPFADLDAMHSHYIETFREAVGPDDDLWILGDLAYGRSAARLSAITAIFDALPGRKHLVAGNHDGPRIRGLSWTSVHELVEIRDGDQLLVLCHYPLLSWNRAQHGALHLFGHVHGDHRGYRGAVNVGLDVWDHRPVRLNEIRVRSESLAPNPVYG</sequence>
<dbReference type="SUPFAM" id="SSF56300">
    <property type="entry name" value="Metallo-dependent phosphatases"/>
    <property type="match status" value="1"/>
</dbReference>
<keyword evidence="2" id="KW-0862">Zinc</keyword>
<dbReference type="GO" id="GO:0046872">
    <property type="term" value="F:metal ion binding"/>
    <property type="evidence" value="ECO:0007669"/>
    <property type="project" value="UniProtKB-KW"/>
</dbReference>
<accession>A0A1X7A8S2</accession>
<dbReference type="EMBL" id="FWFY01000028">
    <property type="protein sequence ID" value="SLN73035.1"/>
    <property type="molecule type" value="Genomic_DNA"/>
</dbReference>
<dbReference type="PROSITE" id="PS01306">
    <property type="entry name" value="UPF0054"/>
    <property type="match status" value="1"/>
</dbReference>
<dbReference type="OrthoDB" id="5380073at2"/>
<evidence type="ECO:0000313" key="6">
    <source>
        <dbReference type="Proteomes" id="UP000240624"/>
    </source>
</evidence>
<keyword evidence="1" id="KW-0479">Metal-binding</keyword>
<name>A0A1X7A8S2_9RHOB</name>
<evidence type="ECO:0000256" key="2">
    <source>
        <dbReference type="ARBA" id="ARBA00022833"/>
    </source>
</evidence>
<dbReference type="RefSeq" id="WP_085898001.1">
    <property type="nucleotide sequence ID" value="NZ_FWFY01000028.1"/>
</dbReference>
<protein>
    <submittedName>
        <fullName evidence="3">Calcineurin-like phosphoesterase family protein</fullName>
    </submittedName>
</protein>
<dbReference type="Gene3D" id="3.60.21.10">
    <property type="match status" value="1"/>
</dbReference>
<dbReference type="AlphaFoldDB" id="A0A1X7A8S2"/>
<gene>
    <name evidence="3" type="ORF">CLV79_1281</name>
    <name evidence="4" type="ORF">LOS8367_03728</name>
</gene>
<evidence type="ECO:0000256" key="1">
    <source>
        <dbReference type="ARBA" id="ARBA00022723"/>
    </source>
</evidence>
<dbReference type="Proteomes" id="UP000240624">
    <property type="component" value="Unassembled WGS sequence"/>
</dbReference>